<organism evidence="2 3">
    <name type="scientific">Rhizoctonia solani</name>
    <dbReference type="NCBI Taxonomy" id="456999"/>
    <lineage>
        <taxon>Eukaryota</taxon>
        <taxon>Fungi</taxon>
        <taxon>Dikarya</taxon>
        <taxon>Basidiomycota</taxon>
        <taxon>Agaricomycotina</taxon>
        <taxon>Agaricomycetes</taxon>
        <taxon>Cantharellales</taxon>
        <taxon>Ceratobasidiaceae</taxon>
        <taxon>Rhizoctonia</taxon>
    </lineage>
</organism>
<feature type="compositionally biased region" description="Low complexity" evidence="1">
    <location>
        <begin position="156"/>
        <end position="172"/>
    </location>
</feature>
<feature type="region of interest" description="Disordered" evidence="1">
    <location>
        <begin position="155"/>
        <end position="201"/>
    </location>
</feature>
<reference evidence="2" key="1">
    <citation type="submission" date="2021-01" db="EMBL/GenBank/DDBJ databases">
        <authorList>
            <person name="Kaushik A."/>
        </authorList>
    </citation>
    <scope>NUCLEOTIDE SEQUENCE</scope>
    <source>
        <strain evidence="2">AG1-1B</strain>
    </source>
</reference>
<evidence type="ECO:0000313" key="2">
    <source>
        <dbReference type="EMBL" id="CAE6360667.1"/>
    </source>
</evidence>
<evidence type="ECO:0000313" key="3">
    <source>
        <dbReference type="Proteomes" id="UP000663826"/>
    </source>
</evidence>
<comment type="caution">
    <text evidence="2">The sequence shown here is derived from an EMBL/GenBank/DDBJ whole genome shotgun (WGS) entry which is preliminary data.</text>
</comment>
<feature type="compositionally biased region" description="Low complexity" evidence="1">
    <location>
        <begin position="101"/>
        <end position="127"/>
    </location>
</feature>
<feature type="region of interest" description="Disordered" evidence="1">
    <location>
        <begin position="262"/>
        <end position="293"/>
    </location>
</feature>
<feature type="region of interest" description="Disordered" evidence="1">
    <location>
        <begin position="82"/>
        <end position="138"/>
    </location>
</feature>
<dbReference type="AlphaFoldDB" id="A0A8H2WBX2"/>
<protein>
    <submittedName>
        <fullName evidence="2">Uncharacterized protein</fullName>
    </submittedName>
</protein>
<dbReference type="EMBL" id="CAJMWQ010000485">
    <property type="protein sequence ID" value="CAE6360667.1"/>
    <property type="molecule type" value="Genomic_DNA"/>
</dbReference>
<dbReference type="Proteomes" id="UP000663826">
    <property type="component" value="Unassembled WGS sequence"/>
</dbReference>
<accession>A0A8H2WBX2</accession>
<name>A0A8H2WBX2_9AGAM</name>
<gene>
    <name evidence="2" type="ORF">RDB_LOCUS11169</name>
</gene>
<evidence type="ECO:0000256" key="1">
    <source>
        <dbReference type="SAM" id="MobiDB-lite"/>
    </source>
</evidence>
<sequence>MGSNPMDKGSRSGRVLGLVGTLRICRMKAAGMEHLDLELEASEDLIGMYTTKADTRHLDSTIHTITVVLVDSLLVLQATTFPSPLPVNNLKTPSRTRTHNRPSSSSSNSHSSNSHSSRNSPQVSSSSNREDTRYRTIMRPTIRISTLANLRLVTASHSSSTSQSHTLNSPSSRSHSLNNPRPQARSMLLDNPRSSTVSNRPKDMIIPNRRVRCREDCRVYSEVGPWETRPGLERLGKLRVGLAPVTTVVVPRRVRMLALGTQDINNQPPSKPTITRTLDGTLNSRTSPMDSGS</sequence>
<proteinExistence type="predicted"/>
<feature type="non-terminal residue" evidence="2">
    <location>
        <position position="293"/>
    </location>
</feature>